<dbReference type="SUPFAM" id="SSF52540">
    <property type="entry name" value="P-loop containing nucleoside triphosphate hydrolases"/>
    <property type="match status" value="1"/>
</dbReference>
<proteinExistence type="predicted"/>
<evidence type="ECO:0008006" key="5">
    <source>
        <dbReference type="Google" id="ProtNLM"/>
    </source>
</evidence>
<feature type="coiled-coil region" evidence="1">
    <location>
        <begin position="366"/>
        <end position="430"/>
    </location>
</feature>
<dbReference type="PANTHER" id="PTHR41259:SF1">
    <property type="entry name" value="DOUBLE-STRAND BREAK REPAIR RAD50 ATPASE, PUTATIVE-RELATED"/>
    <property type="match status" value="1"/>
</dbReference>
<organism evidence="3 4">
    <name type="scientific">Paracoccus sanguinis</name>
    <dbReference type="NCBI Taxonomy" id="1545044"/>
    <lineage>
        <taxon>Bacteria</taxon>
        <taxon>Pseudomonadati</taxon>
        <taxon>Pseudomonadota</taxon>
        <taxon>Alphaproteobacteria</taxon>
        <taxon>Rhodobacterales</taxon>
        <taxon>Paracoccaceae</taxon>
        <taxon>Paracoccus</taxon>
    </lineage>
</organism>
<comment type="caution">
    <text evidence="3">The sequence shown here is derived from an EMBL/GenBank/DDBJ whole genome shotgun (WGS) entry which is preliminary data.</text>
</comment>
<dbReference type="AlphaFoldDB" id="A0A099GK04"/>
<dbReference type="Gene3D" id="3.40.50.300">
    <property type="entry name" value="P-loop containing nucleotide triphosphate hydrolases"/>
    <property type="match status" value="2"/>
</dbReference>
<keyword evidence="1" id="KW-0175">Coiled coil</keyword>
<gene>
    <name evidence="3" type="ORF">IX56_04635</name>
</gene>
<evidence type="ECO:0000313" key="4">
    <source>
        <dbReference type="Proteomes" id="UP000029858"/>
    </source>
</evidence>
<evidence type="ECO:0000313" key="3">
    <source>
        <dbReference type="EMBL" id="KGJ23051.1"/>
    </source>
</evidence>
<dbReference type="RefSeq" id="WP_036707748.1">
    <property type="nucleotide sequence ID" value="NZ_JRKQ01000013.1"/>
</dbReference>
<reference evidence="3 4" key="1">
    <citation type="submission" date="2014-09" db="EMBL/GenBank/DDBJ databases">
        <authorList>
            <person name="McGinnis J.M."/>
            <person name="Wolfgang W.J."/>
        </authorList>
    </citation>
    <scope>NUCLEOTIDE SEQUENCE [LARGE SCALE GENOMIC DNA]</scope>
    <source>
        <strain evidence="3 4">5503</strain>
    </source>
</reference>
<name>A0A099GK04_9RHOB</name>
<dbReference type="InterPro" id="IPR027417">
    <property type="entry name" value="P-loop_NTPase"/>
</dbReference>
<reference evidence="3 4" key="2">
    <citation type="submission" date="2014-10" db="EMBL/GenBank/DDBJ databases">
        <title>Paracoccus sanguinis sp. nov., isolated from clinical specimens of New York State patients.</title>
        <authorList>
            <person name="Mingle L.A."/>
            <person name="Cole J.A."/>
            <person name="Lapierre P."/>
            <person name="Musser K.A."/>
        </authorList>
    </citation>
    <scope>NUCLEOTIDE SEQUENCE [LARGE SCALE GENOMIC DNA]</scope>
    <source>
        <strain evidence="3 4">5503</strain>
    </source>
</reference>
<sequence>MKLRAIELTNLRRFAGQRARIDGIGDGISVLSECNEYGKSTFFDGLRAVFFEPHRGTRAAIRGLQPHGGGAPEAAVEIDLPQGRFRIEKRWLSRPTAQVTDATGRMVARDDEAEAWIDGLTQGGLAGPSGLLWVRQGLLGIEPDAKGDAGDPKSGLSVRRDLLSSVAGEIELMTGGRRMDAVLARVREALDRLATRTLRPKSGGPWARAVEEADALEAERAALDTKARGLAAQLQTRARLGRERKALSDPEADARDTAALRAAEAALEAATRRADEIRAADSACKLAQRDVEKGRSDAQALTALRDRLAEAETRATRSAAAVTTAEATAGDRATEVAQATRAQDTAAAAAKAATARLEAAQRAAHARTARDLAQTLAQTLARAEAQRSALEEQRARRKALVVTDQTLSAAETAQAALDRLRAQAEAQQVAVRFDYDGAARVTLAGRPLGPEGVRLTGATTFELPGIGRMTVDPGAAGEGALAPRLTAAEAALANALAACGAPDLRGAQRAADEARHLDGAIRDGAAALAESAPDGIESLRVKLAQAREAAGAGADDAPDDPAPLEAALAAARADEAAAAQALAAATARQGQAREDLASAKAAAVAAQDALGRVRAEAGDAVTLAARLLTLGTAQPALEASLADAEARRAALAADAPDEATARAEVARLGSVLAGRAQERTRLDRELAEVNGSIGALADQGIEEALDEITGRAAEAAARAARYEREVGALDRLRRALEDARTAAREQYLRPVMDELRPLLDILHPGAELGFDDTSLLPATLTRAGQDEALDILSGGTREQLAVLTRLAFARLFLRRGQPVPVVLDDALVHSDDDRIEAMFTALHRVAQDQQILVFTCRQRAFAPLGGQRLRVEVTPA</sequence>
<feature type="compositionally biased region" description="Low complexity" evidence="2">
    <location>
        <begin position="316"/>
        <end position="328"/>
    </location>
</feature>
<dbReference type="EMBL" id="JRKQ01000013">
    <property type="protein sequence ID" value="KGJ23051.1"/>
    <property type="molecule type" value="Genomic_DNA"/>
</dbReference>
<accession>A0A099GK04</accession>
<feature type="coiled-coil region" evidence="1">
    <location>
        <begin position="705"/>
        <end position="749"/>
    </location>
</feature>
<dbReference type="Proteomes" id="UP000029858">
    <property type="component" value="Unassembled WGS sequence"/>
</dbReference>
<protein>
    <recommendedName>
        <fullName evidence="5">DNA repair exonuclease SbcCD ATPase subunit</fullName>
    </recommendedName>
</protein>
<evidence type="ECO:0000256" key="1">
    <source>
        <dbReference type="SAM" id="Coils"/>
    </source>
</evidence>
<dbReference type="PANTHER" id="PTHR41259">
    <property type="entry name" value="DOUBLE-STRAND BREAK REPAIR RAD50 ATPASE, PUTATIVE-RELATED"/>
    <property type="match status" value="1"/>
</dbReference>
<feature type="region of interest" description="Disordered" evidence="2">
    <location>
        <begin position="312"/>
        <end position="334"/>
    </location>
</feature>
<evidence type="ECO:0000256" key="2">
    <source>
        <dbReference type="SAM" id="MobiDB-lite"/>
    </source>
</evidence>